<feature type="chain" id="PRO_5028978201" description="Outer membrane protein beta-barrel domain-containing protein" evidence="1">
    <location>
        <begin position="21"/>
        <end position="197"/>
    </location>
</feature>
<dbReference type="RefSeq" id="WP_182460210.1">
    <property type="nucleotide sequence ID" value="NZ_CP059732.1"/>
</dbReference>
<dbReference type="Proteomes" id="UP000515369">
    <property type="component" value="Chromosome"/>
</dbReference>
<organism evidence="2 3">
    <name type="scientific">Spirosoma foliorum</name>
    <dbReference type="NCBI Taxonomy" id="2710596"/>
    <lineage>
        <taxon>Bacteria</taxon>
        <taxon>Pseudomonadati</taxon>
        <taxon>Bacteroidota</taxon>
        <taxon>Cytophagia</taxon>
        <taxon>Cytophagales</taxon>
        <taxon>Cytophagaceae</taxon>
        <taxon>Spirosoma</taxon>
    </lineage>
</organism>
<accession>A0A7G5GVM6</accession>
<evidence type="ECO:0008006" key="4">
    <source>
        <dbReference type="Google" id="ProtNLM"/>
    </source>
</evidence>
<evidence type="ECO:0000313" key="2">
    <source>
        <dbReference type="EMBL" id="QMW02918.1"/>
    </source>
</evidence>
<sequence length="197" mass="21271">MKFIYLLSAVLLLTTSSLHAQDTTKHEIGLRISGFSNIGFIYKKKLSENTYRRYRLAFGNLNANFHDSSMLLFGFSAGGAMGKEKRRAINDKLQFVYGTELIASISLNSSSTGNLTIEDGNGGTTTYKGSDLLIVTPSVGIGFVLGAQYNFNPRWYISAELIPSITASSSFGSGSALYSFQAGFNSSSAGVTGAYRF</sequence>
<evidence type="ECO:0000256" key="1">
    <source>
        <dbReference type="SAM" id="SignalP"/>
    </source>
</evidence>
<keyword evidence="1" id="KW-0732">Signal</keyword>
<reference evidence="2 3" key="1">
    <citation type="submission" date="2020-07" db="EMBL/GenBank/DDBJ databases">
        <title>Spirosoma foliorum sp. nov., isolated from the leaves on the Nejang mountain Korea, Republic of.</title>
        <authorList>
            <person name="Ho H."/>
            <person name="Lee Y.-J."/>
            <person name="Nurcahyanto D.-A."/>
            <person name="Kim S.-G."/>
        </authorList>
    </citation>
    <scope>NUCLEOTIDE SEQUENCE [LARGE SCALE GENOMIC DNA]</scope>
    <source>
        <strain evidence="2 3">PL0136</strain>
    </source>
</reference>
<evidence type="ECO:0000313" key="3">
    <source>
        <dbReference type="Proteomes" id="UP000515369"/>
    </source>
</evidence>
<dbReference type="EMBL" id="CP059732">
    <property type="protein sequence ID" value="QMW02918.1"/>
    <property type="molecule type" value="Genomic_DNA"/>
</dbReference>
<protein>
    <recommendedName>
        <fullName evidence="4">Outer membrane protein beta-barrel domain-containing protein</fullName>
    </recommendedName>
</protein>
<dbReference type="AlphaFoldDB" id="A0A7G5GVM6"/>
<name>A0A7G5GVM6_9BACT</name>
<gene>
    <name evidence="2" type="ORF">H3H32_34355</name>
</gene>
<feature type="signal peptide" evidence="1">
    <location>
        <begin position="1"/>
        <end position="20"/>
    </location>
</feature>
<proteinExistence type="predicted"/>
<dbReference type="KEGG" id="sfol:H3H32_34355"/>
<keyword evidence="3" id="KW-1185">Reference proteome</keyword>